<accession>A0ACD5TZI6</accession>
<proteinExistence type="predicted"/>
<protein>
    <submittedName>
        <fullName evidence="1">Uncharacterized protein</fullName>
    </submittedName>
</protein>
<reference evidence="1" key="1">
    <citation type="submission" date="2021-05" db="EMBL/GenBank/DDBJ databases">
        <authorList>
            <person name="Scholz U."/>
            <person name="Mascher M."/>
            <person name="Fiebig A."/>
        </authorList>
    </citation>
    <scope>NUCLEOTIDE SEQUENCE [LARGE SCALE GENOMIC DNA]</scope>
</reference>
<name>A0ACD5TZI6_AVESA</name>
<evidence type="ECO:0000313" key="2">
    <source>
        <dbReference type="Proteomes" id="UP001732700"/>
    </source>
</evidence>
<organism evidence="1 2">
    <name type="scientific">Avena sativa</name>
    <name type="common">Oat</name>
    <dbReference type="NCBI Taxonomy" id="4498"/>
    <lineage>
        <taxon>Eukaryota</taxon>
        <taxon>Viridiplantae</taxon>
        <taxon>Streptophyta</taxon>
        <taxon>Embryophyta</taxon>
        <taxon>Tracheophyta</taxon>
        <taxon>Spermatophyta</taxon>
        <taxon>Magnoliopsida</taxon>
        <taxon>Liliopsida</taxon>
        <taxon>Poales</taxon>
        <taxon>Poaceae</taxon>
        <taxon>BOP clade</taxon>
        <taxon>Pooideae</taxon>
        <taxon>Poodae</taxon>
        <taxon>Poeae</taxon>
        <taxon>Poeae Chloroplast Group 1 (Aveneae type)</taxon>
        <taxon>Aveninae</taxon>
        <taxon>Avena</taxon>
    </lineage>
</organism>
<sequence length="132" mass="14167">MTTSPVCWSPEPQAAVLVSVDAAVFSDLQKMGVGIVVHDHNGVTSSQPISGLALPELAEAWALHREVSLVGDEGFSSAIFMTDCLSLFQRMNSSIFSRSEVGAVVLDIEGMMEPFSSEIVRHVKPAHILARS</sequence>
<dbReference type="Proteomes" id="UP001732700">
    <property type="component" value="Chromosome 1D"/>
</dbReference>
<evidence type="ECO:0000313" key="1">
    <source>
        <dbReference type="EnsemblPlants" id="AVESA.00010b.r2.1DG0154350.1.CDS.1"/>
    </source>
</evidence>
<reference evidence="1" key="2">
    <citation type="submission" date="2025-09" db="UniProtKB">
        <authorList>
            <consortium name="EnsemblPlants"/>
        </authorList>
    </citation>
    <scope>IDENTIFICATION</scope>
</reference>
<keyword evidence="2" id="KW-1185">Reference proteome</keyword>
<dbReference type="EnsemblPlants" id="AVESA.00010b.r2.1DG0154350.1">
    <property type="protein sequence ID" value="AVESA.00010b.r2.1DG0154350.1.CDS.1"/>
    <property type="gene ID" value="AVESA.00010b.r2.1DG0154350"/>
</dbReference>